<dbReference type="InterPro" id="IPR013099">
    <property type="entry name" value="K_chnl_dom"/>
</dbReference>
<dbReference type="Pfam" id="PF07885">
    <property type="entry name" value="Ion_trans_2"/>
    <property type="match status" value="1"/>
</dbReference>
<protein>
    <recommendedName>
        <fullName evidence="2">Potassium channel domain-containing protein</fullName>
    </recommendedName>
</protein>
<keyword evidence="1" id="KW-1133">Transmembrane helix</keyword>
<keyword evidence="1" id="KW-0812">Transmembrane</keyword>
<dbReference type="EMBL" id="CABL01000019">
    <property type="protein sequence ID" value="CBH76144.1"/>
    <property type="molecule type" value="Genomic_DNA"/>
</dbReference>
<feature type="transmembrane region" description="Helical" evidence="1">
    <location>
        <begin position="108"/>
        <end position="128"/>
    </location>
</feature>
<gene>
    <name evidence="3" type="ORF">CARN1_0624</name>
</gene>
<sequence>MWLDLLAALGGVVLVALSLRDIFLAVIPRASNRTWRASGTLSRVGWPLWKRIAANLNEHGRRDEFLSLFAPFNLFVQIGIWITLLILGFGGIFYALRDHLHPHPNGPGAIYFAGVTLLTIGFGDIVPGNGLTRLVALMTGATGVTIIAVLASFLLTMLAAFNRREEFVVRLSARAGAPPSGIGLLMFCAETKSPQELSAFLREAESWCVSTLDQTLAYPQIALFRSAHDNHSWMSSLGAVLDAAAITVTTVDAPYAQAEARALLGAARHLLSDLANYYMLPHAPGERIDEVQFGLACDRLEGAGYTLHDRHEAFAAFSRIRHFYSGHLEQMARWLASDVTVWLAEPSANELAHPMHVR</sequence>
<evidence type="ECO:0000259" key="2">
    <source>
        <dbReference type="Pfam" id="PF07885"/>
    </source>
</evidence>
<keyword evidence="1" id="KW-0472">Membrane</keyword>
<organism evidence="3">
    <name type="scientific">mine drainage metagenome</name>
    <dbReference type="NCBI Taxonomy" id="410659"/>
    <lineage>
        <taxon>unclassified sequences</taxon>
        <taxon>metagenomes</taxon>
        <taxon>ecological metagenomes</taxon>
    </lineage>
</organism>
<dbReference type="Gene3D" id="1.10.287.70">
    <property type="match status" value="1"/>
</dbReference>
<evidence type="ECO:0000313" key="3">
    <source>
        <dbReference type="EMBL" id="CBH76144.1"/>
    </source>
</evidence>
<name>E6PI54_9ZZZZ</name>
<evidence type="ECO:0000256" key="1">
    <source>
        <dbReference type="SAM" id="Phobius"/>
    </source>
</evidence>
<feature type="transmembrane region" description="Helical" evidence="1">
    <location>
        <begin position="134"/>
        <end position="161"/>
    </location>
</feature>
<feature type="domain" description="Potassium channel" evidence="2">
    <location>
        <begin position="82"/>
        <end position="158"/>
    </location>
</feature>
<comment type="caution">
    <text evidence="3">The sequence shown here is derived from an EMBL/GenBank/DDBJ whole genome shotgun (WGS) entry which is preliminary data.</text>
</comment>
<dbReference type="SUPFAM" id="SSF81324">
    <property type="entry name" value="Voltage-gated potassium channels"/>
    <property type="match status" value="1"/>
</dbReference>
<reference evidence="3" key="1">
    <citation type="submission" date="2009-10" db="EMBL/GenBank/DDBJ databases">
        <title>Diversity of trophic interactions inside an arsenic-rich microbial ecosystem.</title>
        <authorList>
            <person name="Bertin P.N."/>
            <person name="Heinrich-Salmeron A."/>
            <person name="Pelletier E."/>
            <person name="Goulhen-Chollet F."/>
            <person name="Arsene-Ploetze F."/>
            <person name="Gallien S."/>
            <person name="Calteau A."/>
            <person name="Vallenet D."/>
            <person name="Casiot C."/>
            <person name="Chane-Woon-Ming B."/>
            <person name="Giloteaux L."/>
            <person name="Barakat M."/>
            <person name="Bonnefoy V."/>
            <person name="Bruneel O."/>
            <person name="Chandler M."/>
            <person name="Cleiss J."/>
            <person name="Duran R."/>
            <person name="Elbaz-Poulichet F."/>
            <person name="Fonknechten N."/>
            <person name="Lauga B."/>
            <person name="Mornico D."/>
            <person name="Ortet P."/>
            <person name="Schaeffer C."/>
            <person name="Siguier P."/>
            <person name="Alexander Thil Smith A."/>
            <person name="Van Dorsselaer A."/>
            <person name="Weissenbach J."/>
            <person name="Medigue C."/>
            <person name="Le Paslier D."/>
        </authorList>
    </citation>
    <scope>NUCLEOTIDE SEQUENCE</scope>
</reference>
<feature type="transmembrane region" description="Helical" evidence="1">
    <location>
        <begin position="74"/>
        <end position="96"/>
    </location>
</feature>
<proteinExistence type="predicted"/>
<accession>E6PI54</accession>
<dbReference type="AlphaFoldDB" id="E6PI54"/>